<gene>
    <name evidence="2" type="ORF">GSLYS_00008012001</name>
</gene>
<protein>
    <submittedName>
        <fullName evidence="2">Uncharacterized protein</fullName>
    </submittedName>
</protein>
<dbReference type="PANTHER" id="PTHR11373">
    <property type="entry name" value="DEOXYNUCLEOSIDE TRIPHOSPHATE TRIPHOSPHOHYDROLASE"/>
    <property type="match status" value="1"/>
</dbReference>
<dbReference type="SUPFAM" id="SSF109604">
    <property type="entry name" value="HD-domain/PDEase-like"/>
    <property type="match status" value="1"/>
</dbReference>
<dbReference type="GO" id="GO:0005634">
    <property type="term" value="C:nucleus"/>
    <property type="evidence" value="ECO:0007669"/>
    <property type="project" value="TreeGrafter"/>
</dbReference>
<feature type="non-terminal residue" evidence="2">
    <location>
        <position position="143"/>
    </location>
</feature>
<feature type="compositionally biased region" description="Acidic residues" evidence="1">
    <location>
        <begin position="125"/>
        <end position="143"/>
    </location>
</feature>
<feature type="region of interest" description="Disordered" evidence="1">
    <location>
        <begin position="124"/>
        <end position="143"/>
    </location>
</feature>
<proteinExistence type="predicted"/>
<dbReference type="Gene3D" id="1.10.3210.10">
    <property type="entry name" value="Hypothetical protein af1432"/>
    <property type="match status" value="1"/>
</dbReference>
<dbReference type="GO" id="GO:0006203">
    <property type="term" value="P:dGTP catabolic process"/>
    <property type="evidence" value="ECO:0007669"/>
    <property type="project" value="TreeGrafter"/>
</dbReference>
<evidence type="ECO:0000256" key="1">
    <source>
        <dbReference type="SAM" id="MobiDB-lite"/>
    </source>
</evidence>
<evidence type="ECO:0000313" key="3">
    <source>
        <dbReference type="Proteomes" id="UP001497497"/>
    </source>
</evidence>
<comment type="caution">
    <text evidence="2">The sequence shown here is derived from an EMBL/GenBank/DDBJ whole genome shotgun (WGS) entry which is preliminary data.</text>
</comment>
<keyword evidence="3" id="KW-1185">Reference proteome</keyword>
<dbReference type="EMBL" id="CAXITT010000160">
    <property type="protein sequence ID" value="CAL1534052.1"/>
    <property type="molecule type" value="Genomic_DNA"/>
</dbReference>
<accession>A0AAV2HJJ9</accession>
<reference evidence="2 3" key="1">
    <citation type="submission" date="2024-04" db="EMBL/GenBank/DDBJ databases">
        <authorList>
            <consortium name="Genoscope - CEA"/>
            <person name="William W."/>
        </authorList>
    </citation>
    <scope>NUCLEOTIDE SEQUENCE [LARGE SCALE GENOMIC DNA]</scope>
</reference>
<dbReference type="AlphaFoldDB" id="A0AAV2HJJ9"/>
<dbReference type="GO" id="GO:0045088">
    <property type="term" value="P:regulation of innate immune response"/>
    <property type="evidence" value="ECO:0007669"/>
    <property type="project" value="TreeGrafter"/>
</dbReference>
<dbReference type="Proteomes" id="UP001497497">
    <property type="component" value="Unassembled WGS sequence"/>
</dbReference>
<name>A0AAV2HJJ9_LYMST</name>
<dbReference type="PANTHER" id="PTHR11373:SF4">
    <property type="entry name" value="DEOXYNUCLEOSIDE TRIPHOSPHATE TRIPHOSPHOHYDROLASE SAMHD1"/>
    <property type="match status" value="1"/>
</dbReference>
<organism evidence="2 3">
    <name type="scientific">Lymnaea stagnalis</name>
    <name type="common">Great pond snail</name>
    <name type="synonym">Helix stagnalis</name>
    <dbReference type="NCBI Taxonomy" id="6523"/>
    <lineage>
        <taxon>Eukaryota</taxon>
        <taxon>Metazoa</taxon>
        <taxon>Spiralia</taxon>
        <taxon>Lophotrochozoa</taxon>
        <taxon>Mollusca</taxon>
        <taxon>Gastropoda</taxon>
        <taxon>Heterobranchia</taxon>
        <taxon>Euthyneura</taxon>
        <taxon>Panpulmonata</taxon>
        <taxon>Hygrophila</taxon>
        <taxon>Lymnaeoidea</taxon>
        <taxon>Lymnaeidae</taxon>
        <taxon>Lymnaea</taxon>
    </lineage>
</organism>
<dbReference type="GO" id="GO:0051607">
    <property type="term" value="P:defense response to virus"/>
    <property type="evidence" value="ECO:0007669"/>
    <property type="project" value="TreeGrafter"/>
</dbReference>
<dbReference type="InterPro" id="IPR050135">
    <property type="entry name" value="dGTPase-like"/>
</dbReference>
<evidence type="ECO:0000313" key="2">
    <source>
        <dbReference type="EMBL" id="CAL1534052.1"/>
    </source>
</evidence>
<sequence>MMFARVIEEDGELQICIRDKELANLYNMFYTRYTLDRYAYQHKVNCGLEIMVTDALVLANDYIKFKGEGKKMLNISECITDMKAYTELNDNVLFKILYFDNEDEMDSQSSSSESVYSPILFTPETNDEWDVEEASDNEEIVME</sequence>
<dbReference type="GO" id="GO:0008832">
    <property type="term" value="F:dGTPase activity"/>
    <property type="evidence" value="ECO:0007669"/>
    <property type="project" value="TreeGrafter"/>
</dbReference>